<evidence type="ECO:0000256" key="1">
    <source>
        <dbReference type="SAM" id="Phobius"/>
    </source>
</evidence>
<reference evidence="2" key="1">
    <citation type="submission" date="2005-07" db="EMBL/GenBank/DDBJ databases">
        <title>Complete sequence of Thermobifida fusca YX.</title>
        <authorList>
            <consortium name="US DOE Joint Genome Institute"/>
            <person name="Copeland A."/>
            <person name="Lucas S."/>
            <person name="Lapidus A."/>
            <person name="Barry K."/>
            <person name="Detter J.C."/>
            <person name="Glavina T."/>
            <person name="Hammon N."/>
            <person name="Israni S."/>
            <person name="Pitluck S."/>
            <person name="Di Bartolo G."/>
            <person name="Chain P."/>
            <person name="Schmutz J."/>
            <person name="Larimer F."/>
            <person name="Land M."/>
            <person name="Lykidis A."/>
            <person name="Richardson P."/>
        </authorList>
    </citation>
    <scope>NUCLEOTIDE SEQUENCE</scope>
    <source>
        <strain evidence="2">YX</strain>
    </source>
</reference>
<dbReference type="AlphaFoldDB" id="Q47MJ8"/>
<dbReference type="HOGENOM" id="CLU_013690_0_0_11"/>
<dbReference type="KEGG" id="tfu:Tfu_2289"/>
<keyword evidence="1" id="KW-0812">Transmembrane</keyword>
<feature type="transmembrane region" description="Helical" evidence="1">
    <location>
        <begin position="12"/>
        <end position="35"/>
    </location>
</feature>
<dbReference type="eggNOG" id="ENOG50320J6">
    <property type="taxonomic scope" value="Bacteria"/>
</dbReference>
<dbReference type="STRING" id="269800.Tfu_2289"/>
<proteinExistence type="predicted"/>
<protein>
    <submittedName>
        <fullName evidence="2">Uncharacterized protein</fullName>
    </submittedName>
</protein>
<name>Q47MJ8_THEFY</name>
<sequence length="447" mass="47181">MCCWPRSDRGGAFVEYVAVLVLVCAAVAVVVAFVLPQPVADGAARAVCVILQLDDCDGLSGSVEEAADAEYEPERCLLSRQTDIAGYQVEVVITFGTQFSFIQESFSTGETHVTLVDTEKLEASLGAGASLNVTKAFQLGAEINVGAGLSLPNGSTWVFSSPEEAAQFMDDLRTRQRIDFTRSVSPLAGWVAELVWGPDIPEPDIVREGWEGELGVDSSAGAGFGNERQKGGDGGHGGVEEWGINPKLQVEGAIGVTAALSQSTDRRDGSVSTTYSLGGTASIGADWVVGGWTPSGERSGTLTVTRDRAGQITQLTLTQVAASGDRVTVTTTELAVETAAERAMAEEWMGWLAYGRVLPLTWDALAPTELADDAGPFERWLFTEGRTSRVHYGSSDNIHEVSGSVKLGVSLGLGGTWGDESLHVTGAEYLGAPTDGVRSYIPYEACS</sequence>
<accession>Q47MJ8</accession>
<organism evidence="2">
    <name type="scientific">Thermobifida fusca (strain YX)</name>
    <dbReference type="NCBI Taxonomy" id="269800"/>
    <lineage>
        <taxon>Bacteria</taxon>
        <taxon>Bacillati</taxon>
        <taxon>Actinomycetota</taxon>
        <taxon>Actinomycetes</taxon>
        <taxon>Streptosporangiales</taxon>
        <taxon>Nocardiopsidaceae</taxon>
        <taxon>Thermobifida</taxon>
    </lineage>
</organism>
<dbReference type="EMBL" id="CP000088">
    <property type="protein sequence ID" value="AAZ56322.1"/>
    <property type="molecule type" value="Genomic_DNA"/>
</dbReference>
<evidence type="ECO:0000313" key="2">
    <source>
        <dbReference type="EMBL" id="AAZ56322.1"/>
    </source>
</evidence>
<keyword evidence="1" id="KW-1133">Transmembrane helix</keyword>
<keyword evidence="1" id="KW-0472">Membrane</keyword>
<gene>
    <name evidence="2" type="ordered locus">Tfu_2289</name>
</gene>